<dbReference type="InterPro" id="IPR043129">
    <property type="entry name" value="ATPase_NBD"/>
</dbReference>
<protein>
    <submittedName>
        <fullName evidence="5">Hydantoinase/oxoprolinase family protein</fullName>
    </submittedName>
</protein>
<evidence type="ECO:0000259" key="2">
    <source>
        <dbReference type="Pfam" id="PF01968"/>
    </source>
</evidence>
<keyword evidence="6" id="KW-1185">Reference proteome</keyword>
<feature type="compositionally biased region" description="Polar residues" evidence="1">
    <location>
        <begin position="9"/>
        <end position="20"/>
    </location>
</feature>
<evidence type="ECO:0000259" key="3">
    <source>
        <dbReference type="Pfam" id="PF05378"/>
    </source>
</evidence>
<dbReference type="PANTHER" id="PTHR11365:SF23">
    <property type="entry name" value="HYPOTHETICAL 5-OXOPROLINASE (EUROFUNG)-RELATED"/>
    <property type="match status" value="1"/>
</dbReference>
<dbReference type="InterPro" id="IPR002821">
    <property type="entry name" value="Hydantoinase_A"/>
</dbReference>
<feature type="domain" description="Acetophenone carboxylase-like C-terminal" evidence="4">
    <location>
        <begin position="536"/>
        <end position="700"/>
    </location>
</feature>
<comment type="caution">
    <text evidence="5">The sequence shown here is derived from an EMBL/GenBank/DDBJ whole genome shotgun (WGS) entry which is preliminary data.</text>
</comment>
<dbReference type="Pfam" id="PF19278">
    <property type="entry name" value="Hydant_A_C"/>
    <property type="match status" value="1"/>
</dbReference>
<dbReference type="GO" id="GO:0005829">
    <property type="term" value="C:cytosol"/>
    <property type="evidence" value="ECO:0007669"/>
    <property type="project" value="TreeGrafter"/>
</dbReference>
<dbReference type="Pfam" id="PF05378">
    <property type="entry name" value="Hydant_A_N"/>
    <property type="match status" value="1"/>
</dbReference>
<gene>
    <name evidence="5" type="ORF">D9V41_06665</name>
</gene>
<feature type="domain" description="Hydantoinase A/oxoprolinase" evidence="2">
    <location>
        <begin position="229"/>
        <end position="517"/>
    </location>
</feature>
<evidence type="ECO:0000259" key="4">
    <source>
        <dbReference type="Pfam" id="PF19278"/>
    </source>
</evidence>
<proteinExistence type="predicted"/>
<dbReference type="InterPro" id="IPR008040">
    <property type="entry name" value="Hydant_A_N"/>
</dbReference>
<organism evidence="5 6">
    <name type="scientific">Aeromicrobium phragmitis</name>
    <dbReference type="NCBI Taxonomy" id="2478914"/>
    <lineage>
        <taxon>Bacteria</taxon>
        <taxon>Bacillati</taxon>
        <taxon>Actinomycetota</taxon>
        <taxon>Actinomycetes</taxon>
        <taxon>Propionibacteriales</taxon>
        <taxon>Nocardioidaceae</taxon>
        <taxon>Aeromicrobium</taxon>
    </lineage>
</organism>
<dbReference type="AlphaFoldDB" id="A0A3L8PLA9"/>
<dbReference type="PANTHER" id="PTHR11365">
    <property type="entry name" value="5-OXOPROLINASE RELATED"/>
    <property type="match status" value="1"/>
</dbReference>
<dbReference type="SUPFAM" id="SSF53067">
    <property type="entry name" value="Actin-like ATPase domain"/>
    <property type="match status" value="1"/>
</dbReference>
<reference evidence="5 6" key="1">
    <citation type="submission" date="2018-10" db="EMBL/GenBank/DDBJ databases">
        <title>Aeromicrobium sp. 9W16Y-2 whole genome shotgun sequence.</title>
        <authorList>
            <person name="Li F."/>
        </authorList>
    </citation>
    <scope>NUCLEOTIDE SEQUENCE [LARGE SCALE GENOMIC DNA]</scope>
    <source>
        <strain evidence="5 6">9W16Y-2</strain>
    </source>
</reference>
<dbReference type="Proteomes" id="UP000282515">
    <property type="component" value="Unassembled WGS sequence"/>
</dbReference>
<sequence length="711" mass="76079">MESRLRTRWNVTATTTGGPQVPNDSQIRIGIDTGGTFTDVVAFDEASGTMVTTKTPSTPSDPAEGFLAGVAKVLDILGEDGSALSAISHGTTVATNQLLEGKVDRLGFITNEGYESVLEIARQSVPDGYGNSYFWVKPDRIVPRELVKGVAGRIDHNGAEIRPFDEEGARNVARWFRDQGITTLGICLLHAYANPAHEERLREIVAEEHPEAVVSVSSEVLREYREYERSMTTLVDAAVKPKLSRYINNIKRRLDEFTAEEGSVPFYVMKSNGGVLSADEVVHQPITTVLSGPAAGALGAALIGKIAGFDRILTCDGGGTSTDVSVVIDGEPTLTTEGSVGVYPSKIPMIDVVTVGAGGGSIAWLSAEGTLKVGPHSAGADPGPVCYAKGGNDVTITDAHVVLGRIPPHLLGGEIPLDVDGARTALEELSGKLGMSLEECAAGVLEISAWNQANALRQVTVKRGLDVRDFALTTFGGSGSLLLCRLMDILDIGTVVVPLNPGNLSAFGLLTVDVKNDYVQTQVSLHEKLDIAGTGQLFDELTERAAAALELEGFAPEDHQFVRTADLRYFGQAFEVRVSVDDGPFDEAAAEAVAERFHDEHRALYGYDFRGNGEQQVEWVNLRVSGPEVRSEPVQENPEVVEASRRAVCFEPATGYVDTPVYWRPDLAPGAQVTGPAIIEEFGSTVPLHPGFVARVDAYRNIIVTREGADS</sequence>
<evidence type="ECO:0000313" key="5">
    <source>
        <dbReference type="EMBL" id="RLV56121.1"/>
    </source>
</evidence>
<evidence type="ECO:0000256" key="1">
    <source>
        <dbReference type="SAM" id="MobiDB-lite"/>
    </source>
</evidence>
<name>A0A3L8PLA9_9ACTN</name>
<dbReference type="GO" id="GO:0006749">
    <property type="term" value="P:glutathione metabolic process"/>
    <property type="evidence" value="ECO:0007669"/>
    <property type="project" value="TreeGrafter"/>
</dbReference>
<feature type="region of interest" description="Disordered" evidence="1">
    <location>
        <begin position="1"/>
        <end position="20"/>
    </location>
</feature>
<dbReference type="GO" id="GO:0017168">
    <property type="term" value="F:5-oxoprolinase (ATP-hydrolyzing) activity"/>
    <property type="evidence" value="ECO:0007669"/>
    <property type="project" value="TreeGrafter"/>
</dbReference>
<accession>A0A3L8PLA9</accession>
<dbReference type="OrthoDB" id="9768323at2"/>
<feature type="domain" description="Hydantoinase/oxoprolinase N-terminal" evidence="3">
    <location>
        <begin position="28"/>
        <end position="208"/>
    </location>
</feature>
<evidence type="ECO:0000313" key="6">
    <source>
        <dbReference type="Proteomes" id="UP000282515"/>
    </source>
</evidence>
<dbReference type="Gene3D" id="3.30.420.40">
    <property type="match status" value="1"/>
</dbReference>
<dbReference type="Pfam" id="PF01968">
    <property type="entry name" value="Hydantoinase_A"/>
    <property type="match status" value="1"/>
</dbReference>
<dbReference type="InterPro" id="IPR049517">
    <property type="entry name" value="ACX-like_C"/>
</dbReference>
<dbReference type="EMBL" id="RDBF01000004">
    <property type="protein sequence ID" value="RLV56121.1"/>
    <property type="molecule type" value="Genomic_DNA"/>
</dbReference>
<dbReference type="InterPro" id="IPR045079">
    <property type="entry name" value="Oxoprolinase-like"/>
</dbReference>